<feature type="region of interest" description="Disordered" evidence="1">
    <location>
        <begin position="106"/>
        <end position="126"/>
    </location>
</feature>
<accession>A0ABS8TQW9</accession>
<proteinExistence type="predicted"/>
<keyword evidence="3" id="KW-1185">Reference proteome</keyword>
<evidence type="ECO:0000256" key="1">
    <source>
        <dbReference type="SAM" id="MobiDB-lite"/>
    </source>
</evidence>
<gene>
    <name evidence="2" type="ORF">HAX54_014956</name>
</gene>
<dbReference type="Proteomes" id="UP000823775">
    <property type="component" value="Unassembled WGS sequence"/>
</dbReference>
<reference evidence="2 3" key="1">
    <citation type="journal article" date="2021" name="BMC Genomics">
        <title>Datura genome reveals duplications of psychoactive alkaloid biosynthetic genes and high mutation rate following tissue culture.</title>
        <authorList>
            <person name="Rajewski A."/>
            <person name="Carter-House D."/>
            <person name="Stajich J."/>
            <person name="Litt A."/>
        </authorList>
    </citation>
    <scope>NUCLEOTIDE SEQUENCE [LARGE SCALE GENOMIC DNA]</scope>
    <source>
        <strain evidence="2">AR-01</strain>
    </source>
</reference>
<evidence type="ECO:0000313" key="2">
    <source>
        <dbReference type="EMBL" id="MCD7473241.1"/>
    </source>
</evidence>
<comment type="caution">
    <text evidence="2">The sequence shown here is derived from an EMBL/GenBank/DDBJ whole genome shotgun (WGS) entry which is preliminary data.</text>
</comment>
<dbReference type="EMBL" id="JACEIK010001944">
    <property type="protein sequence ID" value="MCD7473241.1"/>
    <property type="molecule type" value="Genomic_DNA"/>
</dbReference>
<organism evidence="2 3">
    <name type="scientific">Datura stramonium</name>
    <name type="common">Jimsonweed</name>
    <name type="synonym">Common thornapple</name>
    <dbReference type="NCBI Taxonomy" id="4076"/>
    <lineage>
        <taxon>Eukaryota</taxon>
        <taxon>Viridiplantae</taxon>
        <taxon>Streptophyta</taxon>
        <taxon>Embryophyta</taxon>
        <taxon>Tracheophyta</taxon>
        <taxon>Spermatophyta</taxon>
        <taxon>Magnoliopsida</taxon>
        <taxon>eudicotyledons</taxon>
        <taxon>Gunneridae</taxon>
        <taxon>Pentapetalae</taxon>
        <taxon>asterids</taxon>
        <taxon>lamiids</taxon>
        <taxon>Solanales</taxon>
        <taxon>Solanaceae</taxon>
        <taxon>Solanoideae</taxon>
        <taxon>Datureae</taxon>
        <taxon>Datura</taxon>
    </lineage>
</organism>
<evidence type="ECO:0008006" key="4">
    <source>
        <dbReference type="Google" id="ProtNLM"/>
    </source>
</evidence>
<protein>
    <recommendedName>
        <fullName evidence="4">Ribosomal protein L2</fullName>
    </recommendedName>
</protein>
<evidence type="ECO:0000313" key="3">
    <source>
        <dbReference type="Proteomes" id="UP000823775"/>
    </source>
</evidence>
<name>A0ABS8TQW9_DATST</name>
<sequence length="156" mass="17479">MDRWCHRCKNPLFTILFGYGAGLPGLSSPERRKRQGAKRQTIPVAGKALFAASLLRLFTGSSFFDAISFFLKVCRALLPLSKRRLLARRSSFELRTPYLFLLRPRKKRSSSGPREKGLTAASTTTTTGGYGFRRGVPIPVNKFKGPAKKTCHFRVV</sequence>